<dbReference type="KEGG" id="piv:NCTC13079_01088"/>
<name>A0A448V245_9FIRM</name>
<keyword evidence="11" id="KW-1185">Reference proteome</keyword>
<dbReference type="Gene3D" id="3.30.70.100">
    <property type="match status" value="1"/>
</dbReference>
<evidence type="ECO:0000256" key="2">
    <source>
        <dbReference type="ARBA" id="ARBA00008017"/>
    </source>
</evidence>
<comment type="subcellular location">
    <subcellularLocation>
        <location evidence="1">Cell membrane</location>
        <topology evidence="1">Multi-pass membrane protein</topology>
    </subcellularLocation>
</comment>
<feature type="transmembrane region" description="Helical" evidence="7">
    <location>
        <begin position="63"/>
        <end position="87"/>
    </location>
</feature>
<gene>
    <name evidence="10" type="primary">ynaI</name>
    <name evidence="10" type="ORF">NCTC13079_01088</name>
</gene>
<organism evidence="10 11">
    <name type="scientific">Aedoeadaptatus ivorii</name>
    <dbReference type="NCBI Taxonomy" id="54006"/>
    <lineage>
        <taxon>Bacteria</taxon>
        <taxon>Bacillati</taxon>
        <taxon>Bacillota</taxon>
        <taxon>Tissierellia</taxon>
        <taxon>Tissierellales</taxon>
        <taxon>Peptoniphilaceae</taxon>
        <taxon>Aedoeadaptatus</taxon>
    </lineage>
</organism>
<dbReference type="SUPFAM" id="SSF50182">
    <property type="entry name" value="Sm-like ribonucleoproteins"/>
    <property type="match status" value="1"/>
</dbReference>
<dbReference type="GO" id="GO:0008381">
    <property type="term" value="F:mechanosensitive monoatomic ion channel activity"/>
    <property type="evidence" value="ECO:0007669"/>
    <property type="project" value="InterPro"/>
</dbReference>
<evidence type="ECO:0000256" key="7">
    <source>
        <dbReference type="SAM" id="Phobius"/>
    </source>
</evidence>
<proteinExistence type="inferred from homology"/>
<dbReference type="GO" id="GO:0005886">
    <property type="term" value="C:plasma membrane"/>
    <property type="evidence" value="ECO:0007669"/>
    <property type="project" value="UniProtKB-SubCell"/>
</dbReference>
<feature type="transmembrane region" description="Helical" evidence="7">
    <location>
        <begin position="93"/>
        <end position="113"/>
    </location>
</feature>
<dbReference type="InterPro" id="IPR045276">
    <property type="entry name" value="YbiO_bact"/>
</dbReference>
<keyword evidence="6 7" id="KW-0472">Membrane</keyword>
<dbReference type="SUPFAM" id="SSF82689">
    <property type="entry name" value="Mechanosensitive channel protein MscS (YggB), C-terminal domain"/>
    <property type="match status" value="1"/>
</dbReference>
<keyword evidence="4 7" id="KW-0812">Transmembrane</keyword>
<keyword evidence="5 7" id="KW-1133">Transmembrane helix</keyword>
<feature type="domain" description="Mechanosensitive ion channel transmembrane helices 2/3" evidence="9">
    <location>
        <begin position="69"/>
        <end position="110"/>
    </location>
</feature>
<dbReference type="Gene3D" id="2.30.30.60">
    <property type="match status" value="1"/>
</dbReference>
<accession>A0A448V245</accession>
<evidence type="ECO:0000256" key="4">
    <source>
        <dbReference type="ARBA" id="ARBA00022692"/>
    </source>
</evidence>
<dbReference type="FunFam" id="2.30.30.60:FF:000001">
    <property type="entry name" value="MscS Mechanosensitive ion channel"/>
    <property type="match status" value="1"/>
</dbReference>
<dbReference type="AlphaFoldDB" id="A0A448V245"/>
<dbReference type="Proteomes" id="UP000269544">
    <property type="component" value="Chromosome"/>
</dbReference>
<evidence type="ECO:0000256" key="1">
    <source>
        <dbReference type="ARBA" id="ARBA00004651"/>
    </source>
</evidence>
<sequence>MNELKAVLFNESGSLSIVGTIVVAGILIVATRILVAVIENAIEKYIQDREKKKKSNQRRVMTLTRLAANLSKYGIYFFAVLLMLRLLHVNTSTIIATAGVGSLAIAMGAQVMVKDFINGFFILFEDQYGVGDYVECAEKKGIVTEVGVRVTKIRDFDGSIHIIPNSEIRIVTNRARGRMRAKVIMPIDRSEDPNVVLSLFEEALKKLTSEYPSATPSIWGVTGYIDNGYEITVTAMAEPGEQFDLEYDLRKLLQETMMENDIQVPRFPWGKGGTE</sequence>
<evidence type="ECO:0000256" key="5">
    <source>
        <dbReference type="ARBA" id="ARBA00022989"/>
    </source>
</evidence>
<evidence type="ECO:0000256" key="6">
    <source>
        <dbReference type="ARBA" id="ARBA00023136"/>
    </source>
</evidence>
<feature type="transmembrane region" description="Helical" evidence="7">
    <location>
        <begin position="15"/>
        <end position="42"/>
    </location>
</feature>
<dbReference type="OrthoDB" id="9809206at2"/>
<dbReference type="Pfam" id="PF21088">
    <property type="entry name" value="MS_channel_1st"/>
    <property type="match status" value="1"/>
</dbReference>
<dbReference type="InterPro" id="IPR049142">
    <property type="entry name" value="MS_channel_1st"/>
</dbReference>
<feature type="domain" description="Mechanosensitive ion channel MscS" evidence="8">
    <location>
        <begin position="113"/>
        <end position="173"/>
    </location>
</feature>
<dbReference type="PANTHER" id="PTHR30460:SF0">
    <property type="entry name" value="MODERATE CONDUCTANCE MECHANOSENSITIVE CHANNEL YBIO"/>
    <property type="match status" value="1"/>
</dbReference>
<dbReference type="RefSeq" id="WP_126465653.1">
    <property type="nucleotide sequence ID" value="NZ_LR134523.1"/>
</dbReference>
<keyword evidence="3" id="KW-1003">Cell membrane</keyword>
<evidence type="ECO:0000256" key="3">
    <source>
        <dbReference type="ARBA" id="ARBA00022475"/>
    </source>
</evidence>
<reference evidence="10 11" key="1">
    <citation type="submission" date="2018-12" db="EMBL/GenBank/DDBJ databases">
        <authorList>
            <consortium name="Pathogen Informatics"/>
        </authorList>
    </citation>
    <scope>NUCLEOTIDE SEQUENCE [LARGE SCALE GENOMIC DNA]</scope>
    <source>
        <strain evidence="10 11">NCTC13079</strain>
    </source>
</reference>
<dbReference type="InterPro" id="IPR006685">
    <property type="entry name" value="MscS_channel_2nd"/>
</dbReference>
<evidence type="ECO:0000313" key="11">
    <source>
        <dbReference type="Proteomes" id="UP000269544"/>
    </source>
</evidence>
<evidence type="ECO:0000259" key="8">
    <source>
        <dbReference type="Pfam" id="PF00924"/>
    </source>
</evidence>
<evidence type="ECO:0000313" key="10">
    <source>
        <dbReference type="EMBL" id="VEJ35900.1"/>
    </source>
</evidence>
<dbReference type="Pfam" id="PF00924">
    <property type="entry name" value="MS_channel_2nd"/>
    <property type="match status" value="1"/>
</dbReference>
<protein>
    <submittedName>
        <fullName evidence="10">MscS family inner membrane protein YnaI</fullName>
    </submittedName>
</protein>
<dbReference type="InterPro" id="IPR011066">
    <property type="entry name" value="MscS_channel_C_sf"/>
</dbReference>
<dbReference type="EMBL" id="LR134523">
    <property type="protein sequence ID" value="VEJ35900.1"/>
    <property type="molecule type" value="Genomic_DNA"/>
</dbReference>
<dbReference type="InterPro" id="IPR010920">
    <property type="entry name" value="LSM_dom_sf"/>
</dbReference>
<dbReference type="InterPro" id="IPR023408">
    <property type="entry name" value="MscS_beta-dom_sf"/>
</dbReference>
<dbReference type="InterPro" id="IPR011014">
    <property type="entry name" value="MscS_channel_TM-2"/>
</dbReference>
<dbReference type="PANTHER" id="PTHR30460">
    <property type="entry name" value="MODERATE CONDUCTANCE MECHANOSENSITIVE CHANNEL YBIO"/>
    <property type="match status" value="1"/>
</dbReference>
<dbReference type="SUPFAM" id="SSF82861">
    <property type="entry name" value="Mechanosensitive channel protein MscS (YggB), transmembrane region"/>
    <property type="match status" value="1"/>
</dbReference>
<comment type="similarity">
    <text evidence="2">Belongs to the MscS (TC 1.A.23) family.</text>
</comment>
<dbReference type="Gene3D" id="1.10.287.1260">
    <property type="match status" value="1"/>
</dbReference>
<evidence type="ECO:0000259" key="9">
    <source>
        <dbReference type="Pfam" id="PF21088"/>
    </source>
</evidence>